<evidence type="ECO:0000313" key="8">
    <source>
        <dbReference type="Proteomes" id="UP001592531"/>
    </source>
</evidence>
<evidence type="ECO:0000256" key="1">
    <source>
        <dbReference type="ARBA" id="ARBA00007074"/>
    </source>
</evidence>
<evidence type="ECO:0000313" key="7">
    <source>
        <dbReference type="EMBL" id="MFC1415628.1"/>
    </source>
</evidence>
<gene>
    <name evidence="7" type="ORF">ACEZDE_03080</name>
</gene>
<dbReference type="InterPro" id="IPR000064">
    <property type="entry name" value="NLP_P60_dom"/>
</dbReference>
<dbReference type="InterPro" id="IPR036365">
    <property type="entry name" value="PGBD-like_sf"/>
</dbReference>
<keyword evidence="2" id="KW-0645">Protease</keyword>
<dbReference type="InterPro" id="IPR036366">
    <property type="entry name" value="PGBDSf"/>
</dbReference>
<dbReference type="SUPFAM" id="SSF47090">
    <property type="entry name" value="PGBD-like"/>
    <property type="match status" value="4"/>
</dbReference>
<sequence>MDADSPPVGRRRGPSARRNADRSTRRLRATTTTTTRPRRSPLRAWASLAVTVALLGAGVVVTASPAMAAAPTPIALTSSACPTNIAEGESDGCVTELQDLLNRNGAGLTVDGDFGAGTLAAVKTFQSGHSLSADGVVGPLTKAALDNTGTSAPGPIALDSSRCPTDIAEGEDDGCVTELQQLLNDNGAKLTVDGDFGAGTLAAVKSYQSAHGLSADGVVGPDTKAALVGGTAPAPIALTSAQCPADISEGEIDGCVTKLQQLLNSHGAKLTVDGDFGAGTLAAVKSYQSAHGLSADGIVGPNTKASLDSVSSTVPAPIPLTSAQCPADISEGEIDGCVTELQELLNSHGAGLSVDGDFGAGTLAAVKSYQSAHGLSADGIVGPDTKASLDGTSTTGPTPPPPTGSTLSKIVSYAQAIENGSAETGWGGGYVQYVWGGGHRGTPGPSTGTCVGDPQSLSCTNPAAVGVDCSGFARWVYSLAYGSDVLGAGPTGQQINEMSRVSSPVPGDLAFFGSSASDTDHVGIYIGNGKMINAYETGTNVQTNTIAAGGNLIGYYQY</sequence>
<dbReference type="InterPro" id="IPR038765">
    <property type="entry name" value="Papain-like_cys_pep_sf"/>
</dbReference>
<feature type="region of interest" description="Disordered" evidence="5">
    <location>
        <begin position="382"/>
        <end position="405"/>
    </location>
</feature>
<dbReference type="InterPro" id="IPR002477">
    <property type="entry name" value="Peptidoglycan-bd-like"/>
</dbReference>
<name>A0ABV6VPL2_9ACTN</name>
<evidence type="ECO:0000256" key="2">
    <source>
        <dbReference type="ARBA" id="ARBA00022670"/>
    </source>
</evidence>
<evidence type="ECO:0000259" key="6">
    <source>
        <dbReference type="PROSITE" id="PS51935"/>
    </source>
</evidence>
<dbReference type="Gene3D" id="3.90.1720.10">
    <property type="entry name" value="endopeptidase domain like (from Nostoc punctiforme)"/>
    <property type="match status" value="1"/>
</dbReference>
<dbReference type="Gene3D" id="1.10.101.10">
    <property type="entry name" value="PGBD-like superfamily/PGBD"/>
    <property type="match status" value="4"/>
</dbReference>
<proteinExistence type="inferred from homology"/>
<dbReference type="Pfam" id="PF00877">
    <property type="entry name" value="NLPC_P60"/>
    <property type="match status" value="1"/>
</dbReference>
<comment type="caution">
    <text evidence="7">The sequence shown here is derived from an EMBL/GenBank/DDBJ whole genome shotgun (WGS) entry which is preliminary data.</text>
</comment>
<dbReference type="InterPro" id="IPR052905">
    <property type="entry name" value="LD-transpeptidase_YkuD-like"/>
</dbReference>
<dbReference type="SUPFAM" id="SSF54001">
    <property type="entry name" value="Cysteine proteinases"/>
    <property type="match status" value="1"/>
</dbReference>
<protein>
    <submittedName>
        <fullName evidence="7">Peptidoglycan-binding protein</fullName>
    </submittedName>
</protein>
<keyword evidence="3" id="KW-0378">Hydrolase</keyword>
<accession>A0ABV6VPL2</accession>
<dbReference type="PANTHER" id="PTHR41533:SF2">
    <property type="entry name" value="BLR7131 PROTEIN"/>
    <property type="match status" value="1"/>
</dbReference>
<dbReference type="PANTHER" id="PTHR41533">
    <property type="entry name" value="L,D-TRANSPEPTIDASE HI_1667-RELATED"/>
    <property type="match status" value="1"/>
</dbReference>
<comment type="similarity">
    <text evidence="1">Belongs to the peptidase C40 family.</text>
</comment>
<evidence type="ECO:0000256" key="4">
    <source>
        <dbReference type="ARBA" id="ARBA00022807"/>
    </source>
</evidence>
<dbReference type="EMBL" id="JBHFAB010000002">
    <property type="protein sequence ID" value="MFC1415628.1"/>
    <property type="molecule type" value="Genomic_DNA"/>
</dbReference>
<feature type="region of interest" description="Disordered" evidence="5">
    <location>
        <begin position="1"/>
        <end position="40"/>
    </location>
</feature>
<dbReference type="Proteomes" id="UP001592531">
    <property type="component" value="Unassembled WGS sequence"/>
</dbReference>
<evidence type="ECO:0000256" key="3">
    <source>
        <dbReference type="ARBA" id="ARBA00022801"/>
    </source>
</evidence>
<keyword evidence="4" id="KW-0788">Thiol protease</keyword>
<organism evidence="7 8">
    <name type="scientific">Streptacidiphilus cavernicola</name>
    <dbReference type="NCBI Taxonomy" id="3342716"/>
    <lineage>
        <taxon>Bacteria</taxon>
        <taxon>Bacillati</taxon>
        <taxon>Actinomycetota</taxon>
        <taxon>Actinomycetes</taxon>
        <taxon>Kitasatosporales</taxon>
        <taxon>Streptomycetaceae</taxon>
        <taxon>Streptacidiphilus</taxon>
    </lineage>
</organism>
<reference evidence="7 8" key="1">
    <citation type="submission" date="2024-09" db="EMBL/GenBank/DDBJ databases">
        <authorList>
            <person name="Lee S.D."/>
        </authorList>
    </citation>
    <scope>NUCLEOTIDE SEQUENCE [LARGE SCALE GENOMIC DNA]</scope>
    <source>
        <strain evidence="7 8">N8-3</strain>
    </source>
</reference>
<evidence type="ECO:0000256" key="5">
    <source>
        <dbReference type="SAM" id="MobiDB-lite"/>
    </source>
</evidence>
<dbReference type="RefSeq" id="WP_380531674.1">
    <property type="nucleotide sequence ID" value="NZ_JBHFAB010000002.1"/>
</dbReference>
<dbReference type="Pfam" id="PF01471">
    <property type="entry name" value="PG_binding_1"/>
    <property type="match status" value="4"/>
</dbReference>
<keyword evidence="8" id="KW-1185">Reference proteome</keyword>
<feature type="domain" description="NlpC/P60" evidence="6">
    <location>
        <begin position="410"/>
        <end position="558"/>
    </location>
</feature>
<dbReference type="PROSITE" id="PS51935">
    <property type="entry name" value="NLPC_P60"/>
    <property type="match status" value="1"/>
</dbReference>